<comment type="caution">
    <text evidence="3">The sequence shown here is derived from an EMBL/GenBank/DDBJ whole genome shotgun (WGS) entry which is preliminary data.</text>
</comment>
<name>A0A2G0CB95_9BACT</name>
<dbReference type="RefSeq" id="WP_099107845.1">
    <property type="nucleotide sequence ID" value="NZ_JAATJF010000003.1"/>
</dbReference>
<dbReference type="EMBL" id="PDLO01000011">
    <property type="protein sequence ID" value="PHK97197.1"/>
    <property type="molecule type" value="Genomic_DNA"/>
</dbReference>
<keyword evidence="4" id="KW-1185">Reference proteome</keyword>
<accession>A0A2G0CB95</accession>
<reference evidence="3 4" key="1">
    <citation type="submission" date="2017-10" db="EMBL/GenBank/DDBJ databases">
        <title>The draft genome sequence of Lewinella marina KCTC 32374.</title>
        <authorList>
            <person name="Wang K."/>
        </authorList>
    </citation>
    <scope>NUCLEOTIDE SEQUENCE [LARGE SCALE GENOMIC DNA]</scope>
    <source>
        <strain evidence="3 4">MKG-38</strain>
    </source>
</reference>
<evidence type="ECO:0000259" key="2">
    <source>
        <dbReference type="Pfam" id="PF13699"/>
    </source>
</evidence>
<protein>
    <recommendedName>
        <fullName evidence="2">eCIS core domain-containing protein</fullName>
    </recommendedName>
</protein>
<dbReference type="Pfam" id="PF13699">
    <property type="entry name" value="eCIS_core"/>
    <property type="match status" value="1"/>
</dbReference>
<dbReference type="OrthoDB" id="4317910at2"/>
<sequence>MSFKATRQSRRLRIPRPESQEGDQPFFKPLAAAPPVQTKLTVGAPDDRYEREADTVANRVVSGGKQNEAPAIQSMADSRMEEDRAIQEKRDQGAGPRVQRSSLKEEEPVQQPPIQQSAVEEEEPLQRMDTEEEEPLQTKRTAASAAPRGLGARLRGRAGTGRPLDGAVQQQMEAGFGRDFSNVNVHTDAAADEMNRELGARAFARGNDVYFRSGEYNPDTAQGQRLLAHELTHTVQQGGEVAVPRKPAPAAAVPIRSNRTGTSVQRQAVAFPWEGVIDTRWNAALRSTAANGPGNFVTSLNRNTRVTVTGNTNGWLAVSTTIDGSVVAGFVHRRLVSPIPAAGTLSPANADSRREPTAFGTYNVYPNAATGLAAGTNDVYEAEFQRLQTAWNHVTNSTGGIRINGTPADVADMISLIGREMGRSQTFRNLIQEITADAARPVTINAGRNNASWIDSFATNNVDLNDTEVLDDAPRPGYEWATSQGEMTTHWLTERRHAAVHGGGFGPAHAEPLAAGGTQQQYRRDLGAPGRIVSQVRNNQTDAAGNYAGLHQGEYTDDAGNLQIIRRDDSGGDPVPYEIEYAPAAPTAAAPGVTRHNRLHLRLTSSAAGGDDHYLKIRSAGGATVTTATHFTNAGAPLVQSERLGNLVPTGANISITIIKDPGFWSDEQIGTLLWAHPFDSDSLSVVHDGVTYRLTVGLHMDP</sequence>
<feature type="region of interest" description="Disordered" evidence="1">
    <location>
        <begin position="1"/>
        <end position="163"/>
    </location>
</feature>
<evidence type="ECO:0000256" key="1">
    <source>
        <dbReference type="SAM" id="MobiDB-lite"/>
    </source>
</evidence>
<evidence type="ECO:0000313" key="3">
    <source>
        <dbReference type="EMBL" id="PHK97197.1"/>
    </source>
</evidence>
<dbReference type="Proteomes" id="UP000226437">
    <property type="component" value="Unassembled WGS sequence"/>
</dbReference>
<dbReference type="Gene3D" id="2.30.30.40">
    <property type="entry name" value="SH3 Domains"/>
    <property type="match status" value="1"/>
</dbReference>
<proteinExistence type="predicted"/>
<evidence type="ECO:0000313" key="4">
    <source>
        <dbReference type="Proteomes" id="UP000226437"/>
    </source>
</evidence>
<feature type="compositionally biased region" description="Basic and acidic residues" evidence="1">
    <location>
        <begin position="45"/>
        <end position="54"/>
    </location>
</feature>
<organism evidence="3 4">
    <name type="scientific">Neolewinella marina</name>
    <dbReference type="NCBI Taxonomy" id="438751"/>
    <lineage>
        <taxon>Bacteria</taxon>
        <taxon>Pseudomonadati</taxon>
        <taxon>Bacteroidota</taxon>
        <taxon>Saprospiria</taxon>
        <taxon>Saprospirales</taxon>
        <taxon>Lewinellaceae</taxon>
        <taxon>Neolewinella</taxon>
    </lineage>
</organism>
<dbReference type="InterPro" id="IPR025295">
    <property type="entry name" value="eCIS_core_dom"/>
</dbReference>
<feature type="compositionally biased region" description="Low complexity" evidence="1">
    <location>
        <begin position="141"/>
        <end position="153"/>
    </location>
</feature>
<gene>
    <name evidence="3" type="ORF">CGL56_17300</name>
</gene>
<feature type="domain" description="eCIS core" evidence="2">
    <location>
        <begin position="163"/>
        <end position="239"/>
    </location>
</feature>
<dbReference type="AlphaFoldDB" id="A0A2G0CB95"/>
<feature type="compositionally biased region" description="Basic and acidic residues" evidence="1">
    <location>
        <begin position="78"/>
        <end position="92"/>
    </location>
</feature>